<feature type="compositionally biased region" description="Polar residues" evidence="1">
    <location>
        <begin position="1"/>
        <end position="11"/>
    </location>
</feature>
<evidence type="ECO:0000313" key="2">
    <source>
        <dbReference type="EMBL" id="VFU28974.1"/>
    </source>
</evidence>
<sequence>MAYVSSRNANQVPRKHGRNPSSKNSCLQAADNLRQAAWWAYYDDRAILEGRGQKSKQDKLICRRNCKAFEHRRLDQGRGDYITKMATLADSFLADLDELSDNDADIVEEDDVEAGNMEE</sequence>
<dbReference type="AlphaFoldDB" id="A0A6N2KV52"/>
<name>A0A6N2KV52_SALVM</name>
<organism evidence="2">
    <name type="scientific">Salix viminalis</name>
    <name type="common">Common osier</name>
    <name type="synonym">Basket willow</name>
    <dbReference type="NCBI Taxonomy" id="40686"/>
    <lineage>
        <taxon>Eukaryota</taxon>
        <taxon>Viridiplantae</taxon>
        <taxon>Streptophyta</taxon>
        <taxon>Embryophyta</taxon>
        <taxon>Tracheophyta</taxon>
        <taxon>Spermatophyta</taxon>
        <taxon>Magnoliopsida</taxon>
        <taxon>eudicotyledons</taxon>
        <taxon>Gunneridae</taxon>
        <taxon>Pentapetalae</taxon>
        <taxon>rosids</taxon>
        <taxon>fabids</taxon>
        <taxon>Malpighiales</taxon>
        <taxon>Salicaceae</taxon>
        <taxon>Saliceae</taxon>
        <taxon>Salix</taxon>
    </lineage>
</organism>
<proteinExistence type="predicted"/>
<reference evidence="2" key="1">
    <citation type="submission" date="2019-03" db="EMBL/GenBank/DDBJ databases">
        <authorList>
            <person name="Mank J."/>
            <person name="Almeida P."/>
        </authorList>
    </citation>
    <scope>NUCLEOTIDE SEQUENCE</scope>
    <source>
        <strain evidence="2">78183</strain>
    </source>
</reference>
<feature type="region of interest" description="Disordered" evidence="1">
    <location>
        <begin position="1"/>
        <end position="26"/>
    </location>
</feature>
<dbReference type="EMBL" id="CAADRP010000469">
    <property type="protein sequence ID" value="VFU28974.1"/>
    <property type="molecule type" value="Genomic_DNA"/>
</dbReference>
<protein>
    <submittedName>
        <fullName evidence="2">Uncharacterized protein</fullName>
    </submittedName>
</protein>
<gene>
    <name evidence="2" type="ORF">SVIM_LOCUS99985</name>
</gene>
<accession>A0A6N2KV52</accession>
<evidence type="ECO:0000256" key="1">
    <source>
        <dbReference type="SAM" id="MobiDB-lite"/>
    </source>
</evidence>